<evidence type="ECO:0000256" key="3">
    <source>
        <dbReference type="SAM" id="MobiDB-lite"/>
    </source>
</evidence>
<dbReference type="SUPFAM" id="SSF57889">
    <property type="entry name" value="Cysteine-rich domain"/>
    <property type="match status" value="1"/>
</dbReference>
<feature type="compositionally biased region" description="Polar residues" evidence="3">
    <location>
        <begin position="290"/>
        <end position="300"/>
    </location>
</feature>
<sequence length="648" mass="69551">MADSPLNNSWPSFSKLWMKRWSFKRASECKPCSRPSEAPSSQRGSQSQPPSGKGSSSSLSPASITEDVFFGGTNDDQQDACSVVSDYDCPFVEVGSSIEDLQGFSSSLRDSEFYRDLHPSTGSTTVPEGRTQPVPLNTDVFTPLTSHPPPSSAAPPFPSCTLPAEEPAGSFVVTQLSPKLLPACIIDSDPVGPVAGLSLTIDLNGLLGSMETEEPVTGLERVNERLSMDLDGEPDLDSFPILVRSMSTSRRHSWGVPVSPINLGRRLSLDPMAMDSDGERDDDDEERQNRLFQSTQQSDGCSVCPGDELDGSSLRAGAAPGRHLYSRSDILATDDYSRAAHISRVVQTSKQAARAAGADEFDPEENLHSTEGQSHIAKQRNNRSDTRDSGSVTWYEFLANENEEEEDRAEKVEKGTKVKRTLSSLRNRMTGSFNKDKGKNREKAKEKEAKEKEKVCSSSSVSGHHLVPGSFSSCATCSLCSKTLQKKHGLQCMNCAVNVHKSCKSLLGECTSSKNKRDSLQRPGSSGSPNLALRDRDRERDQAGPAASQALDGHRGFLSPPGMTVSSWGSSTQPTAAQTSSSSAAPASSLGHSLHHNSSSGSLPGEMDETDALRSKRCNEDAISLAPSTAESIIVEGELTDGGTVFLP</sequence>
<proteinExistence type="predicted"/>
<feature type="domain" description="Phorbol-ester/DAG-type" evidence="4">
    <location>
        <begin position="463"/>
        <end position="510"/>
    </location>
</feature>
<dbReference type="PANTHER" id="PTHR47440:SF1">
    <property type="entry name" value="RHO_RAC GUANINE NUCLEOTIDE EXCHANGE FACTOR 18"/>
    <property type="match status" value="1"/>
</dbReference>
<feature type="region of interest" description="Disordered" evidence="3">
    <location>
        <begin position="427"/>
        <end position="464"/>
    </location>
</feature>
<dbReference type="PANTHER" id="PTHR47440">
    <property type="entry name" value="RIKEN CDNA A430078G23 GENE"/>
    <property type="match status" value="1"/>
</dbReference>
<dbReference type="InterPro" id="IPR053089">
    <property type="entry name" value="Rho_GEF18"/>
</dbReference>
<feature type="region of interest" description="Disordered" evidence="3">
    <location>
        <begin position="267"/>
        <end position="306"/>
    </location>
</feature>
<name>A0A9Y4U3B7_9TELE</name>
<dbReference type="InterPro" id="IPR046349">
    <property type="entry name" value="C1-like_sf"/>
</dbReference>
<dbReference type="AlphaFoldDB" id="A0A9Y4U3B7"/>
<protein>
    <submittedName>
        <fullName evidence="6">Uncharacterized protein LOC103374776 isoform X1</fullName>
    </submittedName>
</protein>
<feature type="region of interest" description="Disordered" evidence="3">
    <location>
        <begin position="354"/>
        <end position="389"/>
    </location>
</feature>
<gene>
    <name evidence="6" type="primary">LOC103374776</name>
</gene>
<reference evidence="6" key="1">
    <citation type="submission" date="2025-08" db="UniProtKB">
        <authorList>
            <consortium name="RefSeq"/>
        </authorList>
    </citation>
    <scope>IDENTIFICATION</scope>
</reference>
<dbReference type="PROSITE" id="PS00479">
    <property type="entry name" value="ZF_DAG_PE_1"/>
    <property type="match status" value="1"/>
</dbReference>
<evidence type="ECO:0000256" key="1">
    <source>
        <dbReference type="ARBA" id="ARBA00022723"/>
    </source>
</evidence>
<evidence type="ECO:0000313" key="5">
    <source>
        <dbReference type="Proteomes" id="UP000694891"/>
    </source>
</evidence>
<dbReference type="InterPro" id="IPR002219">
    <property type="entry name" value="PKC_DAG/PE"/>
</dbReference>
<dbReference type="GeneID" id="103374776"/>
<evidence type="ECO:0000259" key="4">
    <source>
        <dbReference type="PROSITE" id="PS50081"/>
    </source>
</evidence>
<dbReference type="Gene3D" id="3.30.60.20">
    <property type="match status" value="1"/>
</dbReference>
<feature type="region of interest" description="Disordered" evidence="3">
    <location>
        <begin position="514"/>
        <end position="613"/>
    </location>
</feature>
<feature type="region of interest" description="Disordered" evidence="3">
    <location>
        <begin position="29"/>
        <end position="72"/>
    </location>
</feature>
<dbReference type="SMART" id="SM00109">
    <property type="entry name" value="C1"/>
    <property type="match status" value="1"/>
</dbReference>
<feature type="compositionally biased region" description="Basic and acidic residues" evidence="3">
    <location>
        <begin position="533"/>
        <end position="542"/>
    </location>
</feature>
<accession>A0A9Y4U3B7</accession>
<feature type="compositionally biased region" description="Acidic residues" evidence="3">
    <location>
        <begin position="276"/>
        <end position="286"/>
    </location>
</feature>
<feature type="compositionally biased region" description="Basic and acidic residues" evidence="3">
    <location>
        <begin position="434"/>
        <end position="455"/>
    </location>
</feature>
<keyword evidence="2" id="KW-0862">Zinc</keyword>
<dbReference type="Proteomes" id="UP000694891">
    <property type="component" value="Unplaced"/>
</dbReference>
<dbReference type="RefSeq" id="XP_008303145.1">
    <property type="nucleotide sequence ID" value="XM_008304923.1"/>
</dbReference>
<dbReference type="PROSITE" id="PS50081">
    <property type="entry name" value="ZF_DAG_PE_2"/>
    <property type="match status" value="1"/>
</dbReference>
<evidence type="ECO:0000313" key="6">
    <source>
        <dbReference type="RefSeq" id="XP_008303145.1"/>
    </source>
</evidence>
<keyword evidence="5" id="KW-1185">Reference proteome</keyword>
<evidence type="ECO:0000256" key="2">
    <source>
        <dbReference type="ARBA" id="ARBA00022833"/>
    </source>
</evidence>
<feature type="compositionally biased region" description="Low complexity" evidence="3">
    <location>
        <begin position="570"/>
        <end position="605"/>
    </location>
</feature>
<dbReference type="Pfam" id="PF00130">
    <property type="entry name" value="C1_1"/>
    <property type="match status" value="1"/>
</dbReference>
<organism evidence="5 6">
    <name type="scientific">Stegastes partitus</name>
    <name type="common">bicolor damselfish</name>
    <dbReference type="NCBI Taxonomy" id="144197"/>
    <lineage>
        <taxon>Eukaryota</taxon>
        <taxon>Metazoa</taxon>
        <taxon>Chordata</taxon>
        <taxon>Craniata</taxon>
        <taxon>Vertebrata</taxon>
        <taxon>Euteleostomi</taxon>
        <taxon>Actinopterygii</taxon>
        <taxon>Neopterygii</taxon>
        <taxon>Teleostei</taxon>
        <taxon>Neoteleostei</taxon>
        <taxon>Acanthomorphata</taxon>
        <taxon>Ovalentaria</taxon>
        <taxon>Pomacentridae</taxon>
        <taxon>Stegastes</taxon>
    </lineage>
</organism>
<dbReference type="GO" id="GO:0046872">
    <property type="term" value="F:metal ion binding"/>
    <property type="evidence" value="ECO:0007669"/>
    <property type="project" value="UniProtKB-KW"/>
</dbReference>
<keyword evidence="1" id="KW-0479">Metal-binding</keyword>
<feature type="compositionally biased region" description="Low complexity" evidence="3">
    <location>
        <begin position="39"/>
        <end position="63"/>
    </location>
</feature>